<comment type="caution">
    <text evidence="2">The sequence shown here is derived from an EMBL/GenBank/DDBJ whole genome shotgun (WGS) entry which is preliminary data.</text>
</comment>
<feature type="non-terminal residue" evidence="2">
    <location>
        <position position="1"/>
    </location>
</feature>
<dbReference type="AlphaFoldDB" id="A0A845UUB0"/>
<reference evidence="2 3" key="1">
    <citation type="submission" date="2020-02" db="EMBL/GenBank/DDBJ databases">
        <authorList>
            <person name="Zhang X.-Y."/>
        </authorList>
    </citation>
    <scope>NUCLEOTIDE SEQUENCE [LARGE SCALE GENOMIC DNA]</scope>
    <source>
        <strain evidence="2 3">C33</strain>
    </source>
</reference>
<feature type="non-terminal residue" evidence="2">
    <location>
        <position position="74"/>
    </location>
</feature>
<feature type="region of interest" description="Disordered" evidence="1">
    <location>
        <begin position="1"/>
        <end position="74"/>
    </location>
</feature>
<sequence length="74" mass="8423">QLSERSAELERSEQARGELEEKLGREKASLQQQLKSLEGELSARSAELERSEQARGELEEKLGREKASLQEQIK</sequence>
<dbReference type="Proteomes" id="UP000484885">
    <property type="component" value="Unassembled WGS sequence"/>
</dbReference>
<feature type="compositionally biased region" description="Basic and acidic residues" evidence="1">
    <location>
        <begin position="46"/>
        <end position="74"/>
    </location>
</feature>
<dbReference type="RefSeq" id="WP_203594415.1">
    <property type="nucleotide sequence ID" value="NZ_JAAGSC010000011.1"/>
</dbReference>
<gene>
    <name evidence="2" type="ORF">G3I74_00095</name>
</gene>
<organism evidence="2 3">
    <name type="scientific">Wenzhouxiangella limi</name>
    <dbReference type="NCBI Taxonomy" id="2707351"/>
    <lineage>
        <taxon>Bacteria</taxon>
        <taxon>Pseudomonadati</taxon>
        <taxon>Pseudomonadota</taxon>
        <taxon>Gammaproteobacteria</taxon>
        <taxon>Chromatiales</taxon>
        <taxon>Wenzhouxiangellaceae</taxon>
        <taxon>Wenzhouxiangella</taxon>
    </lineage>
</organism>
<evidence type="ECO:0000313" key="2">
    <source>
        <dbReference type="EMBL" id="NDY94134.1"/>
    </source>
</evidence>
<proteinExistence type="predicted"/>
<protein>
    <submittedName>
        <fullName evidence="2">Uncharacterized protein</fullName>
    </submittedName>
</protein>
<name>A0A845UUB0_9GAMM</name>
<keyword evidence="3" id="KW-1185">Reference proteome</keyword>
<evidence type="ECO:0000313" key="3">
    <source>
        <dbReference type="Proteomes" id="UP000484885"/>
    </source>
</evidence>
<dbReference type="EMBL" id="JAAGSC010000011">
    <property type="protein sequence ID" value="NDY94134.1"/>
    <property type="molecule type" value="Genomic_DNA"/>
</dbReference>
<evidence type="ECO:0000256" key="1">
    <source>
        <dbReference type="SAM" id="MobiDB-lite"/>
    </source>
</evidence>
<feature type="compositionally biased region" description="Basic and acidic residues" evidence="1">
    <location>
        <begin position="1"/>
        <end position="28"/>
    </location>
</feature>
<accession>A0A845UUB0</accession>